<dbReference type="EMBL" id="CAJVPQ010006386">
    <property type="protein sequence ID" value="CAG8684208.1"/>
    <property type="molecule type" value="Genomic_DNA"/>
</dbReference>
<reference evidence="1" key="1">
    <citation type="submission" date="2021-06" db="EMBL/GenBank/DDBJ databases">
        <authorList>
            <person name="Kallberg Y."/>
            <person name="Tangrot J."/>
            <person name="Rosling A."/>
        </authorList>
    </citation>
    <scope>NUCLEOTIDE SEQUENCE</scope>
    <source>
        <strain evidence="1">UK204</strain>
    </source>
</reference>
<evidence type="ECO:0000313" key="1">
    <source>
        <dbReference type="EMBL" id="CAG8684208.1"/>
    </source>
</evidence>
<gene>
    <name evidence="1" type="ORF">FCALED_LOCUS12662</name>
</gene>
<evidence type="ECO:0000313" key="2">
    <source>
        <dbReference type="Proteomes" id="UP000789570"/>
    </source>
</evidence>
<dbReference type="Proteomes" id="UP000789570">
    <property type="component" value="Unassembled WGS sequence"/>
</dbReference>
<keyword evidence="2" id="KW-1185">Reference proteome</keyword>
<accession>A0A9N9ELL3</accession>
<organism evidence="1 2">
    <name type="scientific">Funneliformis caledonium</name>
    <dbReference type="NCBI Taxonomy" id="1117310"/>
    <lineage>
        <taxon>Eukaryota</taxon>
        <taxon>Fungi</taxon>
        <taxon>Fungi incertae sedis</taxon>
        <taxon>Mucoromycota</taxon>
        <taxon>Glomeromycotina</taxon>
        <taxon>Glomeromycetes</taxon>
        <taxon>Glomerales</taxon>
        <taxon>Glomeraceae</taxon>
        <taxon>Funneliformis</taxon>
    </lineage>
</organism>
<dbReference type="AlphaFoldDB" id="A0A9N9ELL3"/>
<protein>
    <submittedName>
        <fullName evidence="1">1813_t:CDS:1</fullName>
    </submittedName>
</protein>
<name>A0A9N9ELL3_9GLOM</name>
<comment type="caution">
    <text evidence="1">The sequence shown here is derived from an EMBL/GenBank/DDBJ whole genome shotgun (WGS) entry which is preliminary data.</text>
</comment>
<feature type="non-terminal residue" evidence="1">
    <location>
        <position position="1"/>
    </location>
</feature>
<proteinExistence type="predicted"/>
<sequence length="107" mass="12236">KKPPKLCPDCKDTNNCVKLFSGKVNRIEEIVDNFCSGLPKKKAEKFSIYNTKFLLNNVPCEIEYDLANFTLEELQKLANFTIQNNNNNNKIFVNNKYLPSSSNNGRS</sequence>